<keyword evidence="1" id="KW-0812">Transmembrane</keyword>
<sequence length="60" mass="7081">MYILTLLNVVRSSHYLFSSPITPLYLLITPFRIPSLLFIYHHAIFLLLLKERSTICIFIN</sequence>
<reference evidence="2 3" key="1">
    <citation type="submission" date="2016-04" db="EMBL/GenBank/DDBJ databases">
        <title>Genome analyses suggest a sexual origin of heterokaryosis in a supposedly ancient asexual fungus.</title>
        <authorList>
            <person name="Ropars J."/>
            <person name="Sedzielewska K."/>
            <person name="Noel J."/>
            <person name="Charron P."/>
            <person name="Farinelli L."/>
            <person name="Marton T."/>
            <person name="Kruger M."/>
            <person name="Pelin A."/>
            <person name="Brachmann A."/>
            <person name="Corradi N."/>
        </authorList>
    </citation>
    <scope>NUCLEOTIDE SEQUENCE [LARGE SCALE GENOMIC DNA]</scope>
    <source>
        <strain evidence="2 3">C2</strain>
    </source>
</reference>
<dbReference type="AlphaFoldDB" id="A0A2N1MJX9"/>
<evidence type="ECO:0000313" key="2">
    <source>
        <dbReference type="EMBL" id="PKK61947.1"/>
    </source>
</evidence>
<feature type="transmembrane region" description="Helical" evidence="1">
    <location>
        <begin position="24"/>
        <end position="49"/>
    </location>
</feature>
<proteinExistence type="predicted"/>
<gene>
    <name evidence="2" type="ORF">RhiirC2_195216</name>
</gene>
<reference evidence="2 3" key="2">
    <citation type="submission" date="2017-10" db="EMBL/GenBank/DDBJ databases">
        <title>Extensive intraspecific genome diversity in a model arbuscular mycorrhizal fungus.</title>
        <authorList>
            <person name="Chen E.C.H."/>
            <person name="Morin E."/>
            <person name="Baudet D."/>
            <person name="Noel J."/>
            <person name="Ndikumana S."/>
            <person name="Charron P."/>
            <person name="St-Onge C."/>
            <person name="Giorgi J."/>
            <person name="Grigoriev I.V."/>
            <person name="Roux C."/>
            <person name="Martin F.M."/>
            <person name="Corradi N."/>
        </authorList>
    </citation>
    <scope>NUCLEOTIDE SEQUENCE [LARGE SCALE GENOMIC DNA]</scope>
    <source>
        <strain evidence="2 3">C2</strain>
    </source>
</reference>
<protein>
    <submittedName>
        <fullName evidence="2">Uncharacterized protein</fullName>
    </submittedName>
</protein>
<evidence type="ECO:0000256" key="1">
    <source>
        <dbReference type="SAM" id="Phobius"/>
    </source>
</evidence>
<dbReference type="EMBL" id="LLXL01002067">
    <property type="protein sequence ID" value="PKK61947.1"/>
    <property type="molecule type" value="Genomic_DNA"/>
</dbReference>
<organism evidence="2 3">
    <name type="scientific">Rhizophagus irregularis</name>
    <dbReference type="NCBI Taxonomy" id="588596"/>
    <lineage>
        <taxon>Eukaryota</taxon>
        <taxon>Fungi</taxon>
        <taxon>Fungi incertae sedis</taxon>
        <taxon>Mucoromycota</taxon>
        <taxon>Glomeromycotina</taxon>
        <taxon>Glomeromycetes</taxon>
        <taxon>Glomerales</taxon>
        <taxon>Glomeraceae</taxon>
        <taxon>Rhizophagus</taxon>
    </lineage>
</organism>
<keyword evidence="1" id="KW-0472">Membrane</keyword>
<comment type="caution">
    <text evidence="2">The sequence shown here is derived from an EMBL/GenBank/DDBJ whole genome shotgun (WGS) entry which is preliminary data.</text>
</comment>
<name>A0A2N1MJX9_9GLOM</name>
<keyword evidence="1" id="KW-1133">Transmembrane helix</keyword>
<accession>A0A2N1MJX9</accession>
<evidence type="ECO:0000313" key="3">
    <source>
        <dbReference type="Proteomes" id="UP000233469"/>
    </source>
</evidence>
<dbReference type="Proteomes" id="UP000233469">
    <property type="component" value="Unassembled WGS sequence"/>
</dbReference>